<protein>
    <recommendedName>
        <fullName evidence="3">Lipocalin-like domain-containing protein</fullName>
    </recommendedName>
</protein>
<gene>
    <name evidence="1" type="ORF">MTR65_18700</name>
</gene>
<evidence type="ECO:0000313" key="2">
    <source>
        <dbReference type="Proteomes" id="UP001162802"/>
    </source>
</evidence>
<evidence type="ECO:0000313" key="1">
    <source>
        <dbReference type="EMBL" id="MCJ1962721.1"/>
    </source>
</evidence>
<name>A0ABT0AHN8_9SPHN</name>
<keyword evidence="2" id="KW-1185">Reference proteome</keyword>
<dbReference type="RefSeq" id="WP_243802879.1">
    <property type="nucleotide sequence ID" value="NZ_JALHAT010000057.1"/>
</dbReference>
<accession>A0ABT0AHN8</accession>
<proteinExistence type="predicted"/>
<reference evidence="1" key="1">
    <citation type="submission" date="2022-03" db="EMBL/GenBank/DDBJ databases">
        <title>Identification of a novel bacterium isolated from mangrove sediments.</title>
        <authorList>
            <person name="Pan X."/>
        </authorList>
    </citation>
    <scope>NUCLEOTIDE SEQUENCE</scope>
    <source>
        <strain evidence="1">B2637</strain>
    </source>
</reference>
<dbReference type="Proteomes" id="UP001162802">
    <property type="component" value="Unassembled WGS sequence"/>
</dbReference>
<dbReference type="EMBL" id="JALHAT010000057">
    <property type="protein sequence ID" value="MCJ1962721.1"/>
    <property type="molecule type" value="Genomic_DNA"/>
</dbReference>
<sequence length="103" mass="11674">MERRERDAPLPVEMQGRWTDIEDPASELFIKGGEIVCFARVIDYDYMVVATDDGALTVSLKMNDAAAEEAFQRANITELVMTPDGELHAYNVRFASQFQRIES</sequence>
<organism evidence="1 2">
    <name type="scientific">Novosphingobium mangrovi</name>
    <name type="common">ex Hu et al. 2023</name>
    <dbReference type="NCBI Taxonomy" id="2930094"/>
    <lineage>
        <taxon>Bacteria</taxon>
        <taxon>Pseudomonadati</taxon>
        <taxon>Pseudomonadota</taxon>
        <taxon>Alphaproteobacteria</taxon>
        <taxon>Sphingomonadales</taxon>
        <taxon>Sphingomonadaceae</taxon>
        <taxon>Novosphingobium</taxon>
    </lineage>
</organism>
<comment type="caution">
    <text evidence="1">The sequence shown here is derived from an EMBL/GenBank/DDBJ whole genome shotgun (WGS) entry which is preliminary data.</text>
</comment>
<evidence type="ECO:0008006" key="3">
    <source>
        <dbReference type="Google" id="ProtNLM"/>
    </source>
</evidence>